<feature type="domain" description="GAG-pre-integrase" evidence="2">
    <location>
        <begin position="92"/>
        <end position="139"/>
    </location>
</feature>
<dbReference type="PANTHER" id="PTHR42648:SF28">
    <property type="entry name" value="TRANSPOSON-ENCODED PROTEIN WITH RIBONUCLEASE H-LIKE AND RETROVIRUS ZINC FINGER-LIKE DOMAINS"/>
    <property type="match status" value="1"/>
</dbReference>
<organism evidence="4">
    <name type="scientific">Prunus dulcis</name>
    <name type="common">Almond</name>
    <name type="synonym">Amygdalus dulcis</name>
    <dbReference type="NCBI Taxonomy" id="3755"/>
    <lineage>
        <taxon>Eukaryota</taxon>
        <taxon>Viridiplantae</taxon>
        <taxon>Streptophyta</taxon>
        <taxon>Embryophyta</taxon>
        <taxon>Tracheophyta</taxon>
        <taxon>Spermatophyta</taxon>
        <taxon>Magnoliopsida</taxon>
        <taxon>eudicotyledons</taxon>
        <taxon>Gunneridae</taxon>
        <taxon>Pentapetalae</taxon>
        <taxon>rosids</taxon>
        <taxon>fabids</taxon>
        <taxon>Rosales</taxon>
        <taxon>Rosaceae</taxon>
        <taxon>Amygdaloideae</taxon>
        <taxon>Amygdaleae</taxon>
        <taxon>Prunus</taxon>
    </lineage>
</organism>
<proteinExistence type="predicted"/>
<dbReference type="SUPFAM" id="SSF53098">
    <property type="entry name" value="Ribonuclease H-like"/>
    <property type="match status" value="1"/>
</dbReference>
<evidence type="ECO:0000313" key="4">
    <source>
        <dbReference type="EMBL" id="BBH07273.1"/>
    </source>
</evidence>
<keyword evidence="1" id="KW-0812">Transmembrane</keyword>
<evidence type="ECO:0000259" key="2">
    <source>
        <dbReference type="Pfam" id="PF13976"/>
    </source>
</evidence>
<dbReference type="InterPro" id="IPR057670">
    <property type="entry name" value="SH3_retrovirus"/>
</dbReference>
<keyword evidence="1" id="KW-0472">Membrane</keyword>
<dbReference type="Pfam" id="PF25597">
    <property type="entry name" value="SH3_retrovirus"/>
    <property type="match status" value="1"/>
</dbReference>
<feature type="transmembrane region" description="Helical" evidence="1">
    <location>
        <begin position="244"/>
        <end position="271"/>
    </location>
</feature>
<dbReference type="InterPro" id="IPR025724">
    <property type="entry name" value="GAG-pre-integrase_dom"/>
</dbReference>
<keyword evidence="1" id="KW-1133">Transmembrane helix</keyword>
<dbReference type="InterPro" id="IPR039537">
    <property type="entry name" value="Retrotran_Ty1/copia-like"/>
</dbReference>
<protein>
    <submittedName>
        <fullName evidence="4">Uncharacterized protein</fullName>
    </submittedName>
</protein>
<evidence type="ECO:0000259" key="3">
    <source>
        <dbReference type="Pfam" id="PF25597"/>
    </source>
</evidence>
<dbReference type="InterPro" id="IPR036397">
    <property type="entry name" value="RNaseH_sf"/>
</dbReference>
<gene>
    <name evidence="4" type="ORF">Prudu_019153</name>
</gene>
<dbReference type="Pfam" id="PF13976">
    <property type="entry name" value="gag_pre-integrs"/>
    <property type="match status" value="1"/>
</dbReference>
<dbReference type="AlphaFoldDB" id="A0A4Y1RU48"/>
<dbReference type="EMBL" id="AP019303">
    <property type="protein sequence ID" value="BBH07273.1"/>
    <property type="molecule type" value="Genomic_DNA"/>
</dbReference>
<accession>A0A4Y1RU48</accession>
<name>A0A4Y1RU48_PRUDU</name>
<dbReference type="PANTHER" id="PTHR42648">
    <property type="entry name" value="TRANSPOSASE, PUTATIVE-RELATED"/>
    <property type="match status" value="1"/>
</dbReference>
<dbReference type="Gene3D" id="3.30.420.10">
    <property type="entry name" value="Ribonuclease H-like superfamily/Ribonuclease H"/>
    <property type="match status" value="1"/>
</dbReference>
<dbReference type="GO" id="GO:0003676">
    <property type="term" value="F:nucleic acid binding"/>
    <property type="evidence" value="ECO:0007669"/>
    <property type="project" value="InterPro"/>
</dbReference>
<sequence>MPSSSSSGLPSSSSSGLCLSDVYYIPQLTLNLISIIQFCASGYVVQFSFTSCYVQDPHSKKLIGTGRREEDYICWRCSRFLPWWLRLYIDLSSFCLSPKSSNFYLWHSRLGHVSGSRLKYLVSTGALGNFNYHDILDCTPFDLIHSGVWGPAPISNKGGARYYVSFIDDYSRYCWIYLMKCRSDFFSIFQKFCALVHTQFSTVIKYGTTHQFSCTATPEQNGVAKRKHRHIVETAKSMLLSADVLNFFLGGEVVLAANHCLVVLVLFFVLLSNIKNYMLPLLCVFFLVMQKGYRCYDPSAKKLYVSRHVVFLEHIPFSSIPTGSPTLSNFELMYIDPFSSTNDDFSYSDNDMS</sequence>
<dbReference type="InterPro" id="IPR012337">
    <property type="entry name" value="RNaseH-like_sf"/>
</dbReference>
<evidence type="ECO:0000256" key="1">
    <source>
        <dbReference type="SAM" id="Phobius"/>
    </source>
</evidence>
<reference evidence="4" key="1">
    <citation type="journal article" date="2019" name="Science">
        <title>Mutation of a bHLH transcription factor allowed almond domestication.</title>
        <authorList>
            <person name="Sanchez-Perez R."/>
            <person name="Pavan S."/>
            <person name="Mazzeo R."/>
            <person name="Moldovan C."/>
            <person name="Aiese Cigliano R."/>
            <person name="Del Cueto J."/>
            <person name="Ricciardi F."/>
            <person name="Lotti C."/>
            <person name="Ricciardi L."/>
            <person name="Dicenta F."/>
            <person name="Lopez-Marques R.L."/>
            <person name="Lindberg Moller B."/>
        </authorList>
    </citation>
    <scope>NUCLEOTIDE SEQUENCE</scope>
</reference>
<feature type="domain" description="Retroviral polymerase SH3-like" evidence="3">
    <location>
        <begin position="290"/>
        <end position="320"/>
    </location>
</feature>